<dbReference type="PROSITE" id="PS50022">
    <property type="entry name" value="FA58C_3"/>
    <property type="match status" value="1"/>
</dbReference>
<feature type="domain" description="F5/8 type C" evidence="7">
    <location>
        <begin position="324"/>
        <end position="468"/>
    </location>
</feature>
<evidence type="ECO:0000313" key="9">
    <source>
        <dbReference type="Proteomes" id="UP000192276"/>
    </source>
</evidence>
<evidence type="ECO:0000256" key="5">
    <source>
        <dbReference type="ARBA" id="ARBA00023295"/>
    </source>
</evidence>
<keyword evidence="2" id="KW-0964">Secreted</keyword>
<evidence type="ECO:0000256" key="1">
    <source>
        <dbReference type="ARBA" id="ARBA00004613"/>
    </source>
</evidence>
<dbReference type="AlphaFoldDB" id="A0A1V9FGN3"/>
<dbReference type="InterPro" id="IPR000421">
    <property type="entry name" value="FA58C"/>
</dbReference>
<dbReference type="Pfam" id="PF18962">
    <property type="entry name" value="Por_Secre_tail"/>
    <property type="match status" value="1"/>
</dbReference>
<organism evidence="8 9">
    <name type="scientific">Niastella populi</name>
    <dbReference type="NCBI Taxonomy" id="550983"/>
    <lineage>
        <taxon>Bacteria</taxon>
        <taxon>Pseudomonadati</taxon>
        <taxon>Bacteroidota</taxon>
        <taxon>Chitinophagia</taxon>
        <taxon>Chitinophagales</taxon>
        <taxon>Chitinophagaceae</taxon>
        <taxon>Niastella</taxon>
    </lineage>
</organism>
<dbReference type="GO" id="GO:0005576">
    <property type="term" value="C:extracellular region"/>
    <property type="evidence" value="ECO:0007669"/>
    <property type="project" value="UniProtKB-SubCell"/>
</dbReference>
<evidence type="ECO:0000256" key="2">
    <source>
        <dbReference type="ARBA" id="ARBA00022525"/>
    </source>
</evidence>
<protein>
    <submittedName>
        <fullName evidence="8">Glycosyl hydrolase family 5</fullName>
    </submittedName>
</protein>
<dbReference type="SUPFAM" id="SSF49785">
    <property type="entry name" value="Galactose-binding domain-like"/>
    <property type="match status" value="1"/>
</dbReference>
<dbReference type="SUPFAM" id="SSF51445">
    <property type="entry name" value="(Trans)glycosidases"/>
    <property type="match status" value="1"/>
</dbReference>
<dbReference type="OrthoDB" id="154460at2"/>
<dbReference type="Proteomes" id="UP000192276">
    <property type="component" value="Unassembled WGS sequence"/>
</dbReference>
<dbReference type="Pfam" id="PF24517">
    <property type="entry name" value="CBM96"/>
    <property type="match status" value="1"/>
</dbReference>
<keyword evidence="4 8" id="KW-0378">Hydrolase</keyword>
<evidence type="ECO:0000256" key="3">
    <source>
        <dbReference type="ARBA" id="ARBA00022729"/>
    </source>
</evidence>
<keyword evidence="5" id="KW-0326">Glycosidase</keyword>
<reference evidence="9" key="1">
    <citation type="submission" date="2016-04" db="EMBL/GenBank/DDBJ databases">
        <authorList>
            <person name="Chen L."/>
            <person name="Zhuang W."/>
            <person name="Wang G."/>
        </authorList>
    </citation>
    <scope>NUCLEOTIDE SEQUENCE [LARGE SCALE GENOMIC DNA]</scope>
    <source>
        <strain evidence="9">208</strain>
    </source>
</reference>
<dbReference type="GO" id="GO:0004553">
    <property type="term" value="F:hydrolase activity, hydrolyzing O-glycosyl compounds"/>
    <property type="evidence" value="ECO:0007669"/>
    <property type="project" value="InterPro"/>
</dbReference>
<proteinExistence type="predicted"/>
<dbReference type="PROSITE" id="PS00659">
    <property type="entry name" value="GLYCOSYL_HYDROL_F5"/>
    <property type="match status" value="1"/>
</dbReference>
<dbReference type="NCBIfam" id="TIGR04183">
    <property type="entry name" value="Por_Secre_tail"/>
    <property type="match status" value="1"/>
</dbReference>
<dbReference type="InterPro" id="IPR018087">
    <property type="entry name" value="Glyco_hydro_5_CS"/>
</dbReference>
<dbReference type="InterPro" id="IPR017853">
    <property type="entry name" value="GH"/>
</dbReference>
<dbReference type="PANTHER" id="PTHR34142">
    <property type="entry name" value="ENDO-BETA-1,4-GLUCANASE A"/>
    <property type="match status" value="1"/>
</dbReference>
<comment type="caution">
    <text evidence="8">The sequence shown here is derived from an EMBL/GenBank/DDBJ whole genome shotgun (WGS) entry which is preliminary data.</text>
</comment>
<dbReference type="InterPro" id="IPR008979">
    <property type="entry name" value="Galactose-bd-like_sf"/>
</dbReference>
<dbReference type="EMBL" id="LWBP01000194">
    <property type="protein sequence ID" value="OQP57431.1"/>
    <property type="molecule type" value="Genomic_DNA"/>
</dbReference>
<evidence type="ECO:0000313" key="8">
    <source>
        <dbReference type="EMBL" id="OQP57431.1"/>
    </source>
</evidence>
<evidence type="ECO:0000256" key="6">
    <source>
        <dbReference type="SAM" id="SignalP"/>
    </source>
</evidence>
<keyword evidence="3 6" id="KW-0732">Signal</keyword>
<dbReference type="PANTHER" id="PTHR34142:SF1">
    <property type="entry name" value="GLYCOSIDE HYDROLASE FAMILY 5 DOMAIN-CONTAINING PROTEIN"/>
    <property type="match status" value="1"/>
</dbReference>
<evidence type="ECO:0000256" key="4">
    <source>
        <dbReference type="ARBA" id="ARBA00022801"/>
    </source>
</evidence>
<dbReference type="STRING" id="550983.A4R26_24755"/>
<feature type="chain" id="PRO_5013206892" evidence="6">
    <location>
        <begin position="24"/>
        <end position="748"/>
    </location>
</feature>
<dbReference type="RefSeq" id="WP_081167719.1">
    <property type="nucleotide sequence ID" value="NZ_LWBP01000194.1"/>
</dbReference>
<dbReference type="Gene3D" id="2.60.120.260">
    <property type="entry name" value="Galactose-binding domain-like"/>
    <property type="match status" value="1"/>
</dbReference>
<dbReference type="InterPro" id="IPR001547">
    <property type="entry name" value="Glyco_hydro_5"/>
</dbReference>
<evidence type="ECO:0000259" key="7">
    <source>
        <dbReference type="PROSITE" id="PS50022"/>
    </source>
</evidence>
<dbReference type="GO" id="GO:0000272">
    <property type="term" value="P:polysaccharide catabolic process"/>
    <property type="evidence" value="ECO:0007669"/>
    <property type="project" value="InterPro"/>
</dbReference>
<gene>
    <name evidence="8" type="ORF">A4R26_24755</name>
</gene>
<sequence length="748" mass="81376">MRKTPIRFLWSLLCLLTASVSEAQTPVAKNGQLRVIGTKLCNQYGNPIQLRGMSTHGIQWYGWGGCLNEASLDALAYDWGADVLRISLYVQEGGYETDPAGFTAQVNRLIEEATERGMYALVDWHQLTPGDPNFNLTRAKTFFSAIANQHKNKNNIIYDICNEPNSGATWAKIKTYADQMIPHIRAIDNDAVILVGTHGWSTFGLSGDGSLQDVFNNPLTFPNVMYTFHFYARSHRTAYLNQLNTASDRLPVFVTEFGTQEASGDGQNDFPMAQQFMDLMRNKKISWTNWNFSDDFRSGAVWQTGTCGNGPWTTARLKEAGLWVRERMLNPADDFPGGTPVCEPVTASSNDGNVPTNVLDNNLNTRWSASGDGQWIRFCLNTATTVSGVQIAFYQGNARTSSFDIQTSVDGQSFVTAASNVVSSGTSLNLETFSFSPRNARYVRIVGHGNSVNAWNSYTEVKIQTGGGNNQVVTLQPTQDAYVRDGANATITHGTTDPTLLIAKVNPTTTAGNNRESYLLFDASAITGTVNAVQLKVYGKVDLTTVTTIPVGVFSVASTGWTESAITWNNKPATGSTALATANVSSAAFNYVSWDLTSYVRSEIAAGRKIIALALKAGQASDSRILFNSAETGNNPPQLVIDATTGTQRAIVSSLIDRSTTPAAGATLQAYPNPFRQNNTIVFNMEQAGHVYLSVFDLTGKEVAVLVNGNLQAGSHRADFEPRRLPAGLYTLKLVHNGKITTTKLVKE</sequence>
<dbReference type="Pfam" id="PF00150">
    <property type="entry name" value="Cellulase"/>
    <property type="match status" value="1"/>
</dbReference>
<dbReference type="NCBIfam" id="NF033679">
    <property type="entry name" value="DNRLRE_dom"/>
    <property type="match status" value="1"/>
</dbReference>
<dbReference type="Gene3D" id="3.20.20.80">
    <property type="entry name" value="Glycosidases"/>
    <property type="match status" value="1"/>
</dbReference>
<dbReference type="Pfam" id="PF00754">
    <property type="entry name" value="F5_F8_type_C"/>
    <property type="match status" value="1"/>
</dbReference>
<keyword evidence="9" id="KW-1185">Reference proteome</keyword>
<feature type="signal peptide" evidence="6">
    <location>
        <begin position="1"/>
        <end position="23"/>
    </location>
</feature>
<dbReference type="InterPro" id="IPR026444">
    <property type="entry name" value="Secre_tail"/>
</dbReference>
<comment type="subcellular location">
    <subcellularLocation>
        <location evidence="1">Secreted</location>
    </subcellularLocation>
</comment>
<name>A0A1V9FGN3_9BACT</name>
<accession>A0A1V9FGN3</accession>
<dbReference type="InterPro" id="IPR055372">
    <property type="entry name" value="CBM96"/>
</dbReference>